<dbReference type="Ensembl" id="ENSSGRT00000000855.1">
    <property type="protein sequence ID" value="ENSSGRP00000000774.1"/>
    <property type="gene ID" value="ENSSGRG00000000498.1"/>
</dbReference>
<keyword evidence="2" id="KW-0964">Secreted</keyword>
<dbReference type="InterPro" id="IPR049883">
    <property type="entry name" value="NOTCH1_EGF-like"/>
</dbReference>
<dbReference type="PANTHER" id="PTHR24255:SF25">
    <property type="entry name" value="COMPLEMENT C1R SUBCOMPONENT"/>
    <property type="match status" value="1"/>
</dbReference>
<keyword evidence="11" id="KW-1015">Disulfide bond</keyword>
<keyword evidence="10" id="KW-0391">Immunity</keyword>
<feature type="chain" id="PRO_5025425676" evidence="14">
    <location>
        <begin position="29"/>
        <end position="278"/>
    </location>
</feature>
<dbReference type="GO" id="GO:0032502">
    <property type="term" value="P:developmental process"/>
    <property type="evidence" value="ECO:0007669"/>
    <property type="project" value="UniProtKB-ARBA"/>
</dbReference>
<feature type="domain" description="CUB" evidence="15">
    <location>
        <begin position="13"/>
        <end position="75"/>
    </location>
</feature>
<evidence type="ECO:0000256" key="12">
    <source>
        <dbReference type="ARBA" id="ARBA00023180"/>
    </source>
</evidence>
<dbReference type="InterPro" id="IPR018097">
    <property type="entry name" value="EGF_Ca-bd_CS"/>
</dbReference>
<dbReference type="SUPFAM" id="SSF49854">
    <property type="entry name" value="Spermadhesin, CUB domain"/>
    <property type="match status" value="2"/>
</dbReference>
<dbReference type="InterPro" id="IPR001881">
    <property type="entry name" value="EGF-like_Ca-bd_dom"/>
</dbReference>
<dbReference type="GO" id="GO:0072562">
    <property type="term" value="C:blood microparticle"/>
    <property type="evidence" value="ECO:0007669"/>
    <property type="project" value="TreeGrafter"/>
</dbReference>
<dbReference type="GO" id="GO:0031638">
    <property type="term" value="P:zymogen activation"/>
    <property type="evidence" value="ECO:0007669"/>
    <property type="project" value="TreeGrafter"/>
</dbReference>
<dbReference type="InterPro" id="IPR000859">
    <property type="entry name" value="CUB_dom"/>
</dbReference>
<dbReference type="PROSITE" id="PS01187">
    <property type="entry name" value="EGF_CA"/>
    <property type="match status" value="1"/>
</dbReference>
<reference evidence="16" key="2">
    <citation type="submission" date="2025-09" db="UniProtKB">
        <authorList>
            <consortium name="Ensembl"/>
        </authorList>
    </citation>
    <scope>IDENTIFICATION</scope>
</reference>
<dbReference type="GO" id="GO:0004252">
    <property type="term" value="F:serine-type endopeptidase activity"/>
    <property type="evidence" value="ECO:0007669"/>
    <property type="project" value="TreeGrafter"/>
</dbReference>
<dbReference type="Proteomes" id="UP000472262">
    <property type="component" value="Unassembled WGS sequence"/>
</dbReference>
<dbReference type="PROSITE" id="PS01180">
    <property type="entry name" value="CUB"/>
    <property type="match status" value="2"/>
</dbReference>
<dbReference type="CDD" id="cd00041">
    <property type="entry name" value="CUB"/>
    <property type="match status" value="2"/>
</dbReference>
<protein>
    <submittedName>
        <fullName evidence="16">Complement component 1, s subcomponent</fullName>
    </submittedName>
</protein>
<dbReference type="Gene3D" id="2.60.120.290">
    <property type="entry name" value="Spermadhesin, CUB domain"/>
    <property type="match status" value="2"/>
</dbReference>
<dbReference type="AlphaFoldDB" id="A0A672JWF9"/>
<dbReference type="Pfam" id="PF07645">
    <property type="entry name" value="EGF_CA"/>
    <property type="match status" value="1"/>
</dbReference>
<keyword evidence="7 14" id="KW-0732">Signal</keyword>
<evidence type="ECO:0000256" key="3">
    <source>
        <dbReference type="ARBA" id="ARBA00022536"/>
    </source>
</evidence>
<name>A0A672JWF9_SINGR</name>
<evidence type="ECO:0000256" key="4">
    <source>
        <dbReference type="ARBA" id="ARBA00022588"/>
    </source>
</evidence>
<dbReference type="CDD" id="cd00054">
    <property type="entry name" value="EGF_CA"/>
    <property type="match status" value="1"/>
</dbReference>
<evidence type="ECO:0000256" key="1">
    <source>
        <dbReference type="ARBA" id="ARBA00004613"/>
    </source>
</evidence>
<evidence type="ECO:0000256" key="10">
    <source>
        <dbReference type="ARBA" id="ARBA00022859"/>
    </source>
</evidence>
<evidence type="ECO:0000256" key="14">
    <source>
        <dbReference type="SAM" id="SignalP"/>
    </source>
</evidence>
<evidence type="ECO:0000256" key="7">
    <source>
        <dbReference type="ARBA" id="ARBA00022729"/>
    </source>
</evidence>
<keyword evidence="4" id="KW-0399">Innate immunity</keyword>
<feature type="domain" description="CUB" evidence="15">
    <location>
        <begin position="144"/>
        <end position="264"/>
    </location>
</feature>
<evidence type="ECO:0000256" key="2">
    <source>
        <dbReference type="ARBA" id="ARBA00022525"/>
    </source>
</evidence>
<keyword evidence="12" id="KW-0325">Glycoprotein</keyword>
<dbReference type="SMART" id="SM00179">
    <property type="entry name" value="EGF_CA"/>
    <property type="match status" value="1"/>
</dbReference>
<dbReference type="Pfam" id="PF00431">
    <property type="entry name" value="CUB"/>
    <property type="match status" value="2"/>
</dbReference>
<evidence type="ECO:0000256" key="9">
    <source>
        <dbReference type="ARBA" id="ARBA00022801"/>
    </source>
</evidence>
<keyword evidence="17" id="KW-1185">Reference proteome</keyword>
<dbReference type="SMART" id="SM00042">
    <property type="entry name" value="CUB"/>
    <property type="match status" value="1"/>
</dbReference>
<organism evidence="16 17">
    <name type="scientific">Sinocyclocheilus grahami</name>
    <name type="common">Dianchi golden-line fish</name>
    <name type="synonym">Barbus grahami</name>
    <dbReference type="NCBI Taxonomy" id="75366"/>
    <lineage>
        <taxon>Eukaryota</taxon>
        <taxon>Metazoa</taxon>
        <taxon>Chordata</taxon>
        <taxon>Craniata</taxon>
        <taxon>Vertebrata</taxon>
        <taxon>Euteleostomi</taxon>
        <taxon>Actinopterygii</taxon>
        <taxon>Neopterygii</taxon>
        <taxon>Teleostei</taxon>
        <taxon>Ostariophysi</taxon>
        <taxon>Cypriniformes</taxon>
        <taxon>Cyprinidae</taxon>
        <taxon>Cyprininae</taxon>
        <taxon>Sinocyclocheilus</taxon>
    </lineage>
</organism>
<keyword evidence="9" id="KW-0378">Hydrolase</keyword>
<reference evidence="16" key="1">
    <citation type="submission" date="2025-08" db="UniProtKB">
        <authorList>
            <consortium name="Ensembl"/>
        </authorList>
    </citation>
    <scope>IDENTIFICATION</scope>
</reference>
<comment type="caution">
    <text evidence="13">Lacks conserved residue(s) required for the propagation of feature annotation.</text>
</comment>
<evidence type="ECO:0000256" key="13">
    <source>
        <dbReference type="PROSITE-ProRule" id="PRU00059"/>
    </source>
</evidence>
<evidence type="ECO:0000256" key="6">
    <source>
        <dbReference type="ARBA" id="ARBA00022723"/>
    </source>
</evidence>
<feature type="signal peptide" evidence="14">
    <location>
        <begin position="1"/>
        <end position="28"/>
    </location>
</feature>
<evidence type="ECO:0000313" key="17">
    <source>
        <dbReference type="Proteomes" id="UP000472262"/>
    </source>
</evidence>
<dbReference type="FunFam" id="2.10.25.10:FF:000059">
    <property type="entry name" value="Mannan-binding lectin serine protease 1"/>
    <property type="match status" value="1"/>
</dbReference>
<comment type="subcellular location">
    <subcellularLocation>
        <location evidence="1">Secreted</location>
    </subcellularLocation>
</comment>
<keyword evidence="8" id="KW-0677">Repeat</keyword>
<proteinExistence type="predicted"/>
<sequence>HPWVSALYCRQMCVWLICVMSLAGWVQSPGHPQGYDPRSNLTWKKCAPTGHNITLTLIHLDLEESFECEDDALKVCVQNANCIFVHLEVQFYVKGIRHTGFRDLNECMDPENECTQLCNNYIGGYRCFCRPGYILGSDKLLWACMNVCECEPAMFGEVSSPQYPQPYPANLQKQWDLEVPQGYQLQLTFNHLDIESSPDCYYDSVTIVSYKKVLGKFCGRNSTDRFYSVDKPILATGNHLQQVFLMNDSNHESHLGFTAFFQAVGESCLKHITNKTVL</sequence>
<evidence type="ECO:0000259" key="15">
    <source>
        <dbReference type="PROSITE" id="PS01180"/>
    </source>
</evidence>
<dbReference type="PANTHER" id="PTHR24255">
    <property type="entry name" value="COMPLEMENT COMPONENT 1, S SUBCOMPONENT-RELATED"/>
    <property type="match status" value="1"/>
</dbReference>
<dbReference type="Gene3D" id="2.10.25.10">
    <property type="entry name" value="Laminin"/>
    <property type="match status" value="1"/>
</dbReference>
<dbReference type="GO" id="GO:0045087">
    <property type="term" value="P:innate immune response"/>
    <property type="evidence" value="ECO:0007669"/>
    <property type="project" value="UniProtKB-KW"/>
</dbReference>
<accession>A0A672JWF9</accession>
<dbReference type="SUPFAM" id="SSF57196">
    <property type="entry name" value="EGF/Laminin"/>
    <property type="match status" value="1"/>
</dbReference>
<keyword evidence="3" id="KW-0245">EGF-like domain</keyword>
<evidence type="ECO:0000256" key="5">
    <source>
        <dbReference type="ARBA" id="ARBA00022670"/>
    </source>
</evidence>
<evidence type="ECO:0000256" key="11">
    <source>
        <dbReference type="ARBA" id="ARBA00023157"/>
    </source>
</evidence>
<keyword evidence="6" id="KW-0479">Metal-binding</keyword>
<dbReference type="FunFam" id="2.60.120.290:FF:000012">
    <property type="entry name" value="mannan-binding lectin serine protease 1 isoform X1"/>
    <property type="match status" value="1"/>
</dbReference>
<dbReference type="InterPro" id="IPR035914">
    <property type="entry name" value="Sperma_CUB_dom_sf"/>
</dbReference>
<keyword evidence="5" id="KW-0645">Protease</keyword>
<evidence type="ECO:0000256" key="8">
    <source>
        <dbReference type="ARBA" id="ARBA00022737"/>
    </source>
</evidence>
<evidence type="ECO:0000313" key="16">
    <source>
        <dbReference type="Ensembl" id="ENSSGRP00000000774.1"/>
    </source>
</evidence>
<dbReference type="GO" id="GO:0005509">
    <property type="term" value="F:calcium ion binding"/>
    <property type="evidence" value="ECO:0007669"/>
    <property type="project" value="InterPro"/>
</dbReference>